<protein>
    <recommendedName>
        <fullName evidence="3">RRM domain-containing protein</fullName>
    </recommendedName>
</protein>
<accession>A0A0B7NKH7</accession>
<dbReference type="EMBL" id="LN732826">
    <property type="protein sequence ID" value="CEP15999.1"/>
    <property type="molecule type" value="Genomic_DNA"/>
</dbReference>
<organism evidence="1 2">
    <name type="scientific">Parasitella parasitica</name>
    <dbReference type="NCBI Taxonomy" id="35722"/>
    <lineage>
        <taxon>Eukaryota</taxon>
        <taxon>Fungi</taxon>
        <taxon>Fungi incertae sedis</taxon>
        <taxon>Mucoromycota</taxon>
        <taxon>Mucoromycotina</taxon>
        <taxon>Mucoromycetes</taxon>
        <taxon>Mucorales</taxon>
        <taxon>Mucorineae</taxon>
        <taxon>Mucoraceae</taxon>
        <taxon>Parasitella</taxon>
    </lineage>
</organism>
<gene>
    <name evidence="1" type="primary">PARPA_10253.1 scaffold 40051</name>
</gene>
<dbReference type="InterPro" id="IPR012677">
    <property type="entry name" value="Nucleotide-bd_a/b_plait_sf"/>
</dbReference>
<dbReference type="AlphaFoldDB" id="A0A0B7NKH7"/>
<dbReference type="InterPro" id="IPR035979">
    <property type="entry name" value="RBD_domain_sf"/>
</dbReference>
<dbReference type="Gene3D" id="3.30.70.330">
    <property type="match status" value="1"/>
</dbReference>
<proteinExistence type="predicted"/>
<evidence type="ECO:0000313" key="1">
    <source>
        <dbReference type="EMBL" id="CEP15999.1"/>
    </source>
</evidence>
<dbReference type="SUPFAM" id="SSF54928">
    <property type="entry name" value="RNA-binding domain, RBD"/>
    <property type="match status" value="1"/>
</dbReference>
<dbReference type="Proteomes" id="UP000054107">
    <property type="component" value="Unassembled WGS sequence"/>
</dbReference>
<evidence type="ECO:0000313" key="2">
    <source>
        <dbReference type="Proteomes" id="UP000054107"/>
    </source>
</evidence>
<dbReference type="OrthoDB" id="2441396at2759"/>
<sequence>MLGKYGDMVEYKVLRCPESLKYLRHGFVVYKHNPDAQKALADQFIKLQSELFDQPVDIKVEKSTMSYNNRKNNHNKKVQPL</sequence>
<dbReference type="GO" id="GO:0003676">
    <property type="term" value="F:nucleic acid binding"/>
    <property type="evidence" value="ECO:0007669"/>
    <property type="project" value="InterPro"/>
</dbReference>
<keyword evidence="2" id="KW-1185">Reference proteome</keyword>
<reference evidence="1 2" key="1">
    <citation type="submission" date="2014-09" db="EMBL/GenBank/DDBJ databases">
        <authorList>
            <person name="Ellenberger Sabrina"/>
        </authorList>
    </citation>
    <scope>NUCLEOTIDE SEQUENCE [LARGE SCALE GENOMIC DNA]</scope>
    <source>
        <strain evidence="1 2">CBS 412.66</strain>
    </source>
</reference>
<evidence type="ECO:0008006" key="3">
    <source>
        <dbReference type="Google" id="ProtNLM"/>
    </source>
</evidence>
<name>A0A0B7NKH7_9FUNG</name>